<accession>R0JBC2</accession>
<keyword evidence="1" id="KW-0812">Transmembrane</keyword>
<proteinExistence type="predicted"/>
<evidence type="ECO:0000313" key="4">
    <source>
        <dbReference type="Proteomes" id="UP000296049"/>
    </source>
</evidence>
<dbReference type="Proteomes" id="UP000296049">
    <property type="component" value="Unassembled WGS sequence"/>
</dbReference>
<feature type="transmembrane region" description="Helical" evidence="1">
    <location>
        <begin position="28"/>
        <end position="45"/>
    </location>
</feature>
<name>R0JBC2_ANAPL</name>
<feature type="chain" id="PRO_5004343410" evidence="2">
    <location>
        <begin position="19"/>
        <end position="138"/>
    </location>
</feature>
<keyword evidence="1" id="KW-1133">Transmembrane helix</keyword>
<feature type="signal peptide" evidence="2">
    <location>
        <begin position="1"/>
        <end position="18"/>
    </location>
</feature>
<reference evidence="4" key="1">
    <citation type="journal article" date="2013" name="Nat. Genet.">
        <title>The duck genome and transcriptome provide insight into an avian influenza virus reservoir species.</title>
        <authorList>
            <person name="Huang Y."/>
            <person name="Li Y."/>
            <person name="Burt D.W."/>
            <person name="Chen H."/>
            <person name="Zhang Y."/>
            <person name="Qian W."/>
            <person name="Kim H."/>
            <person name="Gan S."/>
            <person name="Zhao Y."/>
            <person name="Li J."/>
            <person name="Yi K."/>
            <person name="Feng H."/>
            <person name="Zhu P."/>
            <person name="Li B."/>
            <person name="Liu Q."/>
            <person name="Fairley S."/>
            <person name="Magor K.E."/>
            <person name="Du Z."/>
            <person name="Hu X."/>
            <person name="Goodman L."/>
            <person name="Tafer H."/>
            <person name="Vignal A."/>
            <person name="Lee T."/>
            <person name="Kim K.W."/>
            <person name="Sheng Z."/>
            <person name="An Y."/>
            <person name="Searle S."/>
            <person name="Herrero J."/>
            <person name="Groenen M.A."/>
            <person name="Crooijmans R.P."/>
            <person name="Faraut T."/>
            <person name="Cai Q."/>
            <person name="Webster R.G."/>
            <person name="Aldridge J.R."/>
            <person name="Warren W.C."/>
            <person name="Bartschat S."/>
            <person name="Kehr S."/>
            <person name="Marz M."/>
            <person name="Stadler P.F."/>
            <person name="Smith J."/>
            <person name="Kraus R.H."/>
            <person name="Zhao Y."/>
            <person name="Ren L."/>
            <person name="Fei J."/>
            <person name="Morisson M."/>
            <person name="Kaiser P."/>
            <person name="Griffin D.K."/>
            <person name="Rao M."/>
            <person name="Pitel F."/>
            <person name="Wang J."/>
            <person name="Li N."/>
        </authorList>
    </citation>
    <scope>NUCLEOTIDE SEQUENCE [LARGE SCALE GENOMIC DNA]</scope>
</reference>
<organism evidence="3 4">
    <name type="scientific">Anas platyrhynchos</name>
    <name type="common">Mallard</name>
    <name type="synonym">Anas boschas</name>
    <dbReference type="NCBI Taxonomy" id="8839"/>
    <lineage>
        <taxon>Eukaryota</taxon>
        <taxon>Metazoa</taxon>
        <taxon>Chordata</taxon>
        <taxon>Craniata</taxon>
        <taxon>Vertebrata</taxon>
        <taxon>Euteleostomi</taxon>
        <taxon>Archelosauria</taxon>
        <taxon>Archosauria</taxon>
        <taxon>Dinosauria</taxon>
        <taxon>Saurischia</taxon>
        <taxon>Theropoda</taxon>
        <taxon>Coelurosauria</taxon>
        <taxon>Aves</taxon>
        <taxon>Neognathae</taxon>
        <taxon>Galloanserae</taxon>
        <taxon>Anseriformes</taxon>
        <taxon>Anatidae</taxon>
        <taxon>Anatinae</taxon>
        <taxon>Anas</taxon>
    </lineage>
</organism>
<gene>
    <name evidence="3" type="ORF">Anapl_15946</name>
</gene>
<evidence type="ECO:0000256" key="1">
    <source>
        <dbReference type="SAM" id="Phobius"/>
    </source>
</evidence>
<dbReference type="EMBL" id="KB744700">
    <property type="protein sequence ID" value="EOA94565.1"/>
    <property type="molecule type" value="Genomic_DNA"/>
</dbReference>
<keyword evidence="4" id="KW-1185">Reference proteome</keyword>
<keyword evidence="2" id="KW-0732">Signal</keyword>
<sequence>MEVFVCLLLACFLCPADSRSFTGVIAVTVIIALIILAVLLAFLIFRGDAVATGAVLCPSPSLETFVPSPRKESGAVRTAPKHERDFGDNLKAAAEGVQRSETAPLQHRAQPERLLPACAAPKSCCLDSLGLGGFGGRA</sequence>
<evidence type="ECO:0000313" key="3">
    <source>
        <dbReference type="EMBL" id="EOA94565.1"/>
    </source>
</evidence>
<evidence type="ECO:0000256" key="2">
    <source>
        <dbReference type="SAM" id="SignalP"/>
    </source>
</evidence>
<dbReference type="AlphaFoldDB" id="R0JBC2"/>
<protein>
    <submittedName>
        <fullName evidence="3">Uncharacterized protein</fullName>
    </submittedName>
</protein>
<keyword evidence="1" id="KW-0472">Membrane</keyword>